<evidence type="ECO:0000313" key="2">
    <source>
        <dbReference type="EMBL" id="KAG5183764.1"/>
    </source>
</evidence>
<protein>
    <submittedName>
        <fullName evidence="2">Uncharacterized protein</fullName>
    </submittedName>
</protein>
<evidence type="ECO:0000313" key="3">
    <source>
        <dbReference type="Proteomes" id="UP000664859"/>
    </source>
</evidence>
<dbReference type="Proteomes" id="UP000664859">
    <property type="component" value="Unassembled WGS sequence"/>
</dbReference>
<keyword evidence="1" id="KW-0812">Transmembrane</keyword>
<keyword evidence="1" id="KW-0472">Membrane</keyword>
<reference evidence="2" key="1">
    <citation type="submission" date="2021-02" db="EMBL/GenBank/DDBJ databases">
        <title>First Annotated Genome of the Yellow-green Alga Tribonema minus.</title>
        <authorList>
            <person name="Mahan K.M."/>
        </authorList>
    </citation>
    <scope>NUCLEOTIDE SEQUENCE</scope>
    <source>
        <strain evidence="2">UTEX B ZZ1240</strain>
    </source>
</reference>
<keyword evidence="1" id="KW-1133">Transmembrane helix</keyword>
<sequence length="67" mass="7007">METVEYAAEHGVTMFQQRSHTSHLLQPLDSKSCDCATLSVLLAVAAVAVAAEVLVPAMGGAGGRRRP</sequence>
<proteinExistence type="predicted"/>
<comment type="caution">
    <text evidence="2">The sequence shown here is derived from an EMBL/GenBank/DDBJ whole genome shotgun (WGS) entry which is preliminary data.</text>
</comment>
<evidence type="ECO:0000256" key="1">
    <source>
        <dbReference type="SAM" id="Phobius"/>
    </source>
</evidence>
<accession>A0A835YZS7</accession>
<feature type="transmembrane region" description="Helical" evidence="1">
    <location>
        <begin position="36"/>
        <end position="57"/>
    </location>
</feature>
<dbReference type="EMBL" id="JAFCMP010000190">
    <property type="protein sequence ID" value="KAG5183764.1"/>
    <property type="molecule type" value="Genomic_DNA"/>
</dbReference>
<gene>
    <name evidence="2" type="ORF">JKP88DRAFT_277458</name>
</gene>
<keyword evidence="3" id="KW-1185">Reference proteome</keyword>
<name>A0A835YZS7_9STRA</name>
<dbReference type="AlphaFoldDB" id="A0A835YZS7"/>
<organism evidence="2 3">
    <name type="scientific">Tribonema minus</name>
    <dbReference type="NCBI Taxonomy" id="303371"/>
    <lineage>
        <taxon>Eukaryota</taxon>
        <taxon>Sar</taxon>
        <taxon>Stramenopiles</taxon>
        <taxon>Ochrophyta</taxon>
        <taxon>PX clade</taxon>
        <taxon>Xanthophyceae</taxon>
        <taxon>Tribonematales</taxon>
        <taxon>Tribonemataceae</taxon>
        <taxon>Tribonema</taxon>
    </lineage>
</organism>